<dbReference type="NCBIfam" id="TIGR00229">
    <property type="entry name" value="sensory_box"/>
    <property type="match status" value="1"/>
</dbReference>
<keyword evidence="8" id="KW-0175">Coiled coil</keyword>
<dbReference type="CDD" id="cd00156">
    <property type="entry name" value="REC"/>
    <property type="match status" value="1"/>
</dbReference>
<name>A0A261TRK7_9BORD</name>
<keyword evidence="12" id="KW-1185">Reference proteome</keyword>
<dbReference type="CDD" id="cd17574">
    <property type="entry name" value="REC_OmpR"/>
    <property type="match status" value="1"/>
</dbReference>
<dbReference type="PROSITE" id="PS50110">
    <property type="entry name" value="RESPONSE_REGULATORY"/>
    <property type="match status" value="3"/>
</dbReference>
<keyword evidence="6 11" id="KW-0418">Kinase</keyword>
<feature type="coiled-coil region" evidence="8">
    <location>
        <begin position="938"/>
        <end position="969"/>
    </location>
</feature>
<dbReference type="PANTHER" id="PTHR43547:SF2">
    <property type="entry name" value="HYBRID SIGNAL TRANSDUCTION HISTIDINE KINASE C"/>
    <property type="match status" value="1"/>
</dbReference>
<dbReference type="EMBL" id="NEVP01000006">
    <property type="protein sequence ID" value="OZI51921.1"/>
    <property type="molecule type" value="Genomic_DNA"/>
</dbReference>
<evidence type="ECO:0000256" key="8">
    <source>
        <dbReference type="SAM" id="Coils"/>
    </source>
</evidence>
<sequence length="1617" mass="174250">MSVGFYDSAAPLSSSPQPSRCIKESYVPDTLTVAAAGADPRAFLAGGGEAGALLRAHDWRGTRLGDPAGWPQSLKTAVRIMLTSRQPIYIAWGEDFHFLYNDPYQSILGARHPAAMAQPTREVWHEIWHYMEPLLHTAVTRAEGTYEEEKLLIMERNGYPEETYYTFSFTPLPNDDGSIGGIICANSDDTRRVVGDRQLKLLRELATVMPQAADWRDACRLSGEAFAVNPQDIVFGLIYAIEPQSNGAELTALCGAQPDSALAPARLALAEAVWPCAEALRRGEPILVDQLDTRFPGALPANIWERPPKQAALLPIRATSEDEPAFVLVVGLNPLRLYTHEYAHFLDLAAAQIGASLRYARAYEQERRRSEALAEIDRAKTQFFSNISHEFRTPLTLMLAPLEDLLNEATLDPTRLAPVELAHRNGLRLLKLVNALLDFSRIEAGRVQLDLQPTDLSTVTADLAALFRSTMEKAGLAFDIDCPPLPRAVMLDREMWEKVILNLLSNAYKFTYDGGVRVSVRASADGQHAEVEIADTGLGIASEELPRVFDRFHRVAGAQGRSIEGSGIGLALVQEFVRLNGGEVSASSEIGVGTTMALRLPLGPPLHAASDTPARSAPALATAYLDSPAVSDLRPDATGVAAQSGSVLVVDDNDDMRAYISRILLATGYDVETAPDGMAALAQARRKRPDLILSDVMMPRLDGFGLLAALRADPTLNTVPVLLVSARAGEEASVDGLRAGADDYLIKPFSARELLARVSGNLRLNRLRQESARRLADEARTLEVLNHVGAVVAAELDMTRAVEAVISAATELTGAALGLLTYPCAPDAAPSQPRLAIAGDHGLLGHHCAARLPAWPTGIGVLRHDDLAEAHVMLPGLALTPRSYLSAPVRGRDGSLMGHLYLVHPEPQAFDERAERLVIGIVAQAAIGIDNAMLYQAAQREIAERARAETALRELNNSLERRIADAVAERDRLWEHSDDLLVICDGEGHLARLSPSWTQRLGYPDTALADQRYGSLVHPDDEAGAGAVFAALRAGAGSQHAEHRLRTATSEWRWVAWTWSFDAAANSIHGVGRDITADKAAAEALREAEEALRVSQKMEAVGQLTGGVAHDFNNLLQVIGGNLQLLQRDLADNPRGQQRARNALAGVERGAKLASQLLAFGRRQPLAPKVINLARFLRDFEDMLRRAVGDGVEVDLRIPADLWHTLADPHQVENALLNLAINARDAMEGHGSLIVAADNVTLPPRDHEGALRPGQYVTLALTDTGCGIDKALLERVFEPFYTTKPEGQGTGLGLSMVYGFVKQTGGHVQLDSAPGRGTTVKLYLPRIEQAEAPVHAPLPADTQGGNETVLVVEDDDAVRATVVDLFTGLGYRVLEARDAQSAHGIFEAGTAVDLLFTDVVMPGPLRSPELARLARARQPDLAVLFTSGYAADAIVHGGRLDEGIDLLSKPYTAAALAQRVRQVLDARGVVQAAARAGAAISVDAVDAAPNPLRDLRVLVLDAAEDARSHACTLIQGRDGDAYGAGGVAEAYALLDRHAFQALVTDPALPDGSGLEVAAAARMLNPALVVLVTSDEDQRDRLSVYPQLRSARQLRKPYTPAQLLDALQAQVATPTVKV</sequence>
<dbReference type="Pfam" id="PF00072">
    <property type="entry name" value="Response_reg"/>
    <property type="match status" value="2"/>
</dbReference>
<dbReference type="CDD" id="cd00082">
    <property type="entry name" value="HisKA"/>
    <property type="match status" value="2"/>
</dbReference>
<dbReference type="InterPro" id="IPR036097">
    <property type="entry name" value="HisK_dim/P_sf"/>
</dbReference>
<dbReference type="SMART" id="SM00448">
    <property type="entry name" value="REC"/>
    <property type="match status" value="3"/>
</dbReference>
<protein>
    <recommendedName>
        <fullName evidence="3">histidine kinase</fullName>
        <ecNumber evidence="3">2.7.13.3</ecNumber>
    </recommendedName>
</protein>
<evidence type="ECO:0000256" key="6">
    <source>
        <dbReference type="ARBA" id="ARBA00022777"/>
    </source>
</evidence>
<evidence type="ECO:0000313" key="12">
    <source>
        <dbReference type="Proteomes" id="UP000216913"/>
    </source>
</evidence>
<dbReference type="FunFam" id="1.10.287.130:FF:000045">
    <property type="entry name" value="Two-component system sensor histidine kinase/response regulator"/>
    <property type="match status" value="1"/>
</dbReference>
<dbReference type="EC" id="2.7.13.3" evidence="3"/>
<feature type="modified residue" description="4-aspartylphosphate" evidence="7">
    <location>
        <position position="1398"/>
    </location>
</feature>
<dbReference type="InterPro" id="IPR003661">
    <property type="entry name" value="HisK_dim/P_dom"/>
</dbReference>
<reference evidence="11 12" key="1">
    <citation type="submission" date="2017-05" db="EMBL/GenBank/DDBJ databases">
        <title>Complete and WGS of Bordetella genogroups.</title>
        <authorList>
            <person name="Spilker T."/>
            <person name="LiPuma J."/>
        </authorList>
    </citation>
    <scope>NUCLEOTIDE SEQUENCE [LARGE SCALE GENOMIC DNA]</scope>
    <source>
        <strain evidence="11 12">AU10456</strain>
    </source>
</reference>
<comment type="catalytic activity">
    <reaction evidence="1">
        <text>ATP + protein L-histidine = ADP + protein N-phospho-L-histidine.</text>
        <dbReference type="EC" id="2.7.13.3"/>
    </reaction>
</comment>
<dbReference type="InterPro" id="IPR011006">
    <property type="entry name" value="CheY-like_superfamily"/>
</dbReference>
<dbReference type="GO" id="GO:0000155">
    <property type="term" value="F:phosphorelay sensor kinase activity"/>
    <property type="evidence" value="ECO:0007669"/>
    <property type="project" value="InterPro"/>
</dbReference>
<dbReference type="PROSITE" id="PS50109">
    <property type="entry name" value="HIS_KIN"/>
    <property type="match status" value="2"/>
</dbReference>
<evidence type="ECO:0000313" key="11">
    <source>
        <dbReference type="EMBL" id="OZI51921.1"/>
    </source>
</evidence>
<feature type="domain" description="Histidine kinase" evidence="9">
    <location>
        <begin position="1107"/>
        <end position="1328"/>
    </location>
</feature>
<dbReference type="Gene3D" id="3.30.450.20">
    <property type="entry name" value="PAS domain"/>
    <property type="match status" value="2"/>
</dbReference>
<dbReference type="Gene3D" id="3.30.450.40">
    <property type="match status" value="2"/>
</dbReference>
<dbReference type="InterPro" id="IPR000014">
    <property type="entry name" value="PAS"/>
</dbReference>
<feature type="domain" description="Histidine kinase" evidence="9">
    <location>
        <begin position="386"/>
        <end position="604"/>
    </location>
</feature>
<evidence type="ECO:0000256" key="3">
    <source>
        <dbReference type="ARBA" id="ARBA00012438"/>
    </source>
</evidence>
<feature type="modified residue" description="4-aspartylphosphate" evidence="7">
    <location>
        <position position="695"/>
    </location>
</feature>
<evidence type="ECO:0000259" key="10">
    <source>
        <dbReference type="PROSITE" id="PS50110"/>
    </source>
</evidence>
<dbReference type="Gene3D" id="1.10.287.130">
    <property type="match status" value="2"/>
</dbReference>
<comment type="caution">
    <text evidence="11">The sequence shown here is derived from an EMBL/GenBank/DDBJ whole genome shotgun (WGS) entry which is preliminary data.</text>
</comment>
<dbReference type="SUPFAM" id="SSF52172">
    <property type="entry name" value="CheY-like"/>
    <property type="match status" value="3"/>
</dbReference>
<dbReference type="SUPFAM" id="SSF47384">
    <property type="entry name" value="Homodimeric domain of signal transducing histidine kinase"/>
    <property type="match status" value="2"/>
</dbReference>
<dbReference type="SUPFAM" id="SSF55785">
    <property type="entry name" value="PYP-like sensor domain (PAS domain)"/>
    <property type="match status" value="1"/>
</dbReference>
<dbReference type="Gene3D" id="3.40.50.2300">
    <property type="match status" value="3"/>
</dbReference>
<dbReference type="InterPro" id="IPR003018">
    <property type="entry name" value="GAF"/>
</dbReference>
<dbReference type="PANTHER" id="PTHR43547">
    <property type="entry name" value="TWO-COMPONENT HISTIDINE KINASE"/>
    <property type="match status" value="1"/>
</dbReference>
<keyword evidence="5" id="KW-0808">Transferase</keyword>
<dbReference type="CDD" id="cd00130">
    <property type="entry name" value="PAS"/>
    <property type="match status" value="1"/>
</dbReference>
<dbReference type="SMART" id="SM00388">
    <property type="entry name" value="HisKA"/>
    <property type="match status" value="2"/>
</dbReference>
<gene>
    <name evidence="11" type="ORF">CAL25_10415</name>
</gene>
<organism evidence="11 12">
    <name type="scientific">Bordetella genomosp. 5</name>
    <dbReference type="NCBI Taxonomy" id="1395608"/>
    <lineage>
        <taxon>Bacteria</taxon>
        <taxon>Pseudomonadati</taxon>
        <taxon>Pseudomonadota</taxon>
        <taxon>Betaproteobacteria</taxon>
        <taxon>Burkholderiales</taxon>
        <taxon>Alcaligenaceae</taxon>
        <taxon>Bordetella</taxon>
    </lineage>
</organism>
<dbReference type="PRINTS" id="PR00344">
    <property type="entry name" value="BCTRLSENSOR"/>
</dbReference>
<dbReference type="InterPro" id="IPR003594">
    <property type="entry name" value="HATPase_dom"/>
</dbReference>
<dbReference type="Pfam" id="PF13185">
    <property type="entry name" value="GAF_2"/>
    <property type="match status" value="1"/>
</dbReference>
<evidence type="ECO:0000256" key="2">
    <source>
        <dbReference type="ARBA" id="ARBA00004429"/>
    </source>
</evidence>
<dbReference type="GO" id="GO:0005886">
    <property type="term" value="C:plasma membrane"/>
    <property type="evidence" value="ECO:0007669"/>
    <property type="project" value="UniProtKB-SubCell"/>
</dbReference>
<feature type="domain" description="Response regulatory" evidence="10">
    <location>
        <begin position="646"/>
        <end position="762"/>
    </location>
</feature>
<dbReference type="InterPro" id="IPR001789">
    <property type="entry name" value="Sig_transdc_resp-reg_receiver"/>
</dbReference>
<dbReference type="Proteomes" id="UP000216913">
    <property type="component" value="Unassembled WGS sequence"/>
</dbReference>
<dbReference type="InterPro" id="IPR005467">
    <property type="entry name" value="His_kinase_dom"/>
</dbReference>
<dbReference type="SMART" id="SM00091">
    <property type="entry name" value="PAS"/>
    <property type="match status" value="1"/>
</dbReference>
<evidence type="ECO:0000259" key="9">
    <source>
        <dbReference type="PROSITE" id="PS50109"/>
    </source>
</evidence>
<feature type="domain" description="Response regulatory" evidence="10">
    <location>
        <begin position="1348"/>
        <end position="1464"/>
    </location>
</feature>
<accession>A0A261TRK7</accession>
<evidence type="ECO:0000256" key="5">
    <source>
        <dbReference type="ARBA" id="ARBA00022679"/>
    </source>
</evidence>
<dbReference type="Pfam" id="PF00512">
    <property type="entry name" value="HisKA"/>
    <property type="match status" value="1"/>
</dbReference>
<dbReference type="InterPro" id="IPR004358">
    <property type="entry name" value="Sig_transdc_His_kin-like_C"/>
</dbReference>
<dbReference type="InterPro" id="IPR036890">
    <property type="entry name" value="HATPase_C_sf"/>
</dbReference>
<dbReference type="SUPFAM" id="SSF55874">
    <property type="entry name" value="ATPase domain of HSP90 chaperone/DNA topoisomerase II/histidine kinase"/>
    <property type="match status" value="2"/>
</dbReference>
<dbReference type="OrthoDB" id="9146564at2"/>
<evidence type="ECO:0000256" key="4">
    <source>
        <dbReference type="ARBA" id="ARBA00022553"/>
    </source>
</evidence>
<dbReference type="Pfam" id="PF08447">
    <property type="entry name" value="PAS_3"/>
    <property type="match status" value="1"/>
</dbReference>
<comment type="subcellular location">
    <subcellularLocation>
        <location evidence="2">Cell inner membrane</location>
        <topology evidence="2">Multi-pass membrane protein</topology>
    </subcellularLocation>
</comment>
<dbReference type="Gene3D" id="3.30.565.10">
    <property type="entry name" value="Histidine kinase-like ATPase, C-terminal domain"/>
    <property type="match status" value="2"/>
</dbReference>
<proteinExistence type="predicted"/>
<keyword evidence="4 7" id="KW-0597">Phosphoprotein</keyword>
<feature type="modified residue" description="4-aspartylphosphate" evidence="7">
    <location>
        <position position="1545"/>
    </location>
</feature>
<dbReference type="InterPro" id="IPR013655">
    <property type="entry name" value="PAS_fold_3"/>
</dbReference>
<feature type="domain" description="Response regulatory" evidence="10">
    <location>
        <begin position="1496"/>
        <end position="1610"/>
    </location>
</feature>
<dbReference type="InterPro" id="IPR029016">
    <property type="entry name" value="GAF-like_dom_sf"/>
</dbReference>
<dbReference type="InterPro" id="IPR035965">
    <property type="entry name" value="PAS-like_dom_sf"/>
</dbReference>
<dbReference type="FunFam" id="3.30.565.10:FF:000006">
    <property type="entry name" value="Sensor histidine kinase WalK"/>
    <property type="match status" value="1"/>
</dbReference>
<dbReference type="SMART" id="SM00065">
    <property type="entry name" value="GAF"/>
    <property type="match status" value="1"/>
</dbReference>
<evidence type="ECO:0000256" key="1">
    <source>
        <dbReference type="ARBA" id="ARBA00000085"/>
    </source>
</evidence>
<dbReference type="Pfam" id="PF02518">
    <property type="entry name" value="HATPase_c"/>
    <property type="match status" value="2"/>
</dbReference>
<evidence type="ECO:0000256" key="7">
    <source>
        <dbReference type="PROSITE-ProRule" id="PRU00169"/>
    </source>
</evidence>
<dbReference type="SUPFAM" id="SSF55781">
    <property type="entry name" value="GAF domain-like"/>
    <property type="match status" value="2"/>
</dbReference>
<dbReference type="SMART" id="SM00387">
    <property type="entry name" value="HATPase_c"/>
    <property type="match status" value="2"/>
</dbReference>